<evidence type="ECO:0000256" key="14">
    <source>
        <dbReference type="ARBA" id="ARBA00038302"/>
    </source>
</evidence>
<dbReference type="EMBL" id="NCVQ01000009">
    <property type="protein sequence ID" value="PWZ09707.1"/>
    <property type="molecule type" value="Genomic_DNA"/>
</dbReference>
<evidence type="ECO:0000313" key="20">
    <source>
        <dbReference type="EMBL" id="PWZ09707.1"/>
    </source>
</evidence>
<dbReference type="Pfam" id="PF00282">
    <property type="entry name" value="Pyridoxal_deC"/>
    <property type="match status" value="1"/>
</dbReference>
<reference evidence="20 21" key="1">
    <citation type="journal article" date="2018" name="Nat. Genet.">
        <title>Extensive intraspecific gene order and gene structural variations between Mo17 and other maize genomes.</title>
        <authorList>
            <person name="Sun S."/>
            <person name="Zhou Y."/>
            <person name="Chen J."/>
            <person name="Shi J."/>
            <person name="Zhao H."/>
            <person name="Zhao H."/>
            <person name="Song W."/>
            <person name="Zhang M."/>
            <person name="Cui Y."/>
            <person name="Dong X."/>
            <person name="Liu H."/>
            <person name="Ma X."/>
            <person name="Jiao Y."/>
            <person name="Wang B."/>
            <person name="Wei X."/>
            <person name="Stein J.C."/>
            <person name="Glaubitz J.C."/>
            <person name="Lu F."/>
            <person name="Yu G."/>
            <person name="Liang C."/>
            <person name="Fengler K."/>
            <person name="Li B."/>
            <person name="Rafalski A."/>
            <person name="Schnable P.S."/>
            <person name="Ware D.H."/>
            <person name="Buckler E.S."/>
            <person name="Lai J."/>
        </authorList>
    </citation>
    <scope>NUCLEOTIDE SEQUENCE [LARGE SCALE GENOMIC DNA]</scope>
    <source>
        <strain evidence="21">cv. Missouri 17</strain>
        <tissue evidence="20">Seedling</tissue>
    </source>
</reference>
<evidence type="ECO:0000256" key="7">
    <source>
        <dbReference type="ARBA" id="ARBA00022898"/>
    </source>
</evidence>
<proteinExistence type="inferred from homology"/>
<dbReference type="GO" id="GO:0030170">
    <property type="term" value="F:pyridoxal phosphate binding"/>
    <property type="evidence" value="ECO:0007669"/>
    <property type="project" value="InterPro"/>
</dbReference>
<keyword evidence="5" id="KW-0812">Transmembrane</keyword>
<dbReference type="InterPro" id="IPR015422">
    <property type="entry name" value="PyrdxlP-dep_Trfase_small"/>
</dbReference>
<dbReference type="GO" id="GO:0005789">
    <property type="term" value="C:endoplasmic reticulum membrane"/>
    <property type="evidence" value="ECO:0007669"/>
    <property type="project" value="UniProtKB-SubCell"/>
</dbReference>
<dbReference type="FunFam" id="3.90.1150.10:FF:000020">
    <property type="entry name" value="Sphingosine-1-phosphate lyase 1"/>
    <property type="match status" value="1"/>
</dbReference>
<evidence type="ECO:0000256" key="11">
    <source>
        <dbReference type="ARBA" id="ARBA00023098"/>
    </source>
</evidence>
<dbReference type="FunFam" id="3.40.640.10:FF:000020">
    <property type="entry name" value="sphingosine-1-phosphate lyase 1"/>
    <property type="match status" value="1"/>
</dbReference>
<organism evidence="20 21">
    <name type="scientific">Zea mays</name>
    <name type="common">Maize</name>
    <dbReference type="NCBI Taxonomy" id="4577"/>
    <lineage>
        <taxon>Eukaryota</taxon>
        <taxon>Viridiplantae</taxon>
        <taxon>Streptophyta</taxon>
        <taxon>Embryophyta</taxon>
        <taxon>Tracheophyta</taxon>
        <taxon>Spermatophyta</taxon>
        <taxon>Magnoliopsida</taxon>
        <taxon>Liliopsida</taxon>
        <taxon>Poales</taxon>
        <taxon>Poaceae</taxon>
        <taxon>PACMAD clade</taxon>
        <taxon>Panicoideae</taxon>
        <taxon>Andropogonodae</taxon>
        <taxon>Andropogoneae</taxon>
        <taxon>Tripsacinae</taxon>
        <taxon>Zea</taxon>
    </lineage>
</organism>
<evidence type="ECO:0000256" key="10">
    <source>
        <dbReference type="ARBA" id="ARBA00022989"/>
    </source>
</evidence>
<dbReference type="GO" id="GO:0008117">
    <property type="term" value="F:sphinganine-1-phosphate aldolase activity"/>
    <property type="evidence" value="ECO:0007669"/>
    <property type="project" value="UniProtKB-EC"/>
</dbReference>
<dbReference type="Gene3D" id="3.40.640.10">
    <property type="entry name" value="Type I PLP-dependent aspartate aminotransferase-like (Major domain)"/>
    <property type="match status" value="1"/>
</dbReference>
<gene>
    <name evidence="20" type="primary">SPL_0</name>
    <name evidence="20" type="ORF">Zm00014a_001379</name>
</gene>
<dbReference type="PANTHER" id="PTHR42735:SF6">
    <property type="entry name" value="SPHINGOSINE-1-PHOSPHATE LYASE 1"/>
    <property type="match status" value="1"/>
</dbReference>
<keyword evidence="11" id="KW-0443">Lipid metabolism</keyword>
<keyword evidence="9" id="KW-0735">Signal-anchor</keyword>
<evidence type="ECO:0000256" key="16">
    <source>
        <dbReference type="ARBA" id="ARBA00042568"/>
    </source>
</evidence>
<comment type="cofactor">
    <cofactor evidence="1 18 19">
        <name>pyridoxal 5'-phosphate</name>
        <dbReference type="ChEBI" id="CHEBI:597326"/>
    </cofactor>
</comment>
<dbReference type="ExpressionAtlas" id="A0A3L6DPJ3">
    <property type="expression patterns" value="baseline and differential"/>
</dbReference>
<name>A0A3L6DPJ3_MAIZE</name>
<evidence type="ECO:0000256" key="12">
    <source>
        <dbReference type="ARBA" id="ARBA00023136"/>
    </source>
</evidence>
<evidence type="ECO:0000256" key="18">
    <source>
        <dbReference type="PIRSR" id="PIRSR602129-50"/>
    </source>
</evidence>
<dbReference type="Gene3D" id="6.10.140.2150">
    <property type="match status" value="1"/>
</dbReference>
<evidence type="ECO:0000256" key="4">
    <source>
        <dbReference type="ARBA" id="ARBA00004991"/>
    </source>
</evidence>
<dbReference type="InterPro" id="IPR002129">
    <property type="entry name" value="PyrdxlP-dep_de-COase"/>
</dbReference>
<evidence type="ECO:0000256" key="2">
    <source>
        <dbReference type="ARBA" id="ARBA00004643"/>
    </source>
</evidence>
<comment type="similarity">
    <text evidence="14">Belongs to the group II decarboxylase family. Sphingosine-1-phosphate lyase subfamily.</text>
</comment>
<dbReference type="GO" id="GO:0006665">
    <property type="term" value="P:sphingolipid metabolic process"/>
    <property type="evidence" value="ECO:0007669"/>
    <property type="project" value="UniProtKB-KW"/>
</dbReference>
<dbReference type="FunFam" id="6.10.140.2150:FF:000001">
    <property type="entry name" value="Sphingosine-1-phosphate lyase 1"/>
    <property type="match status" value="1"/>
</dbReference>
<keyword evidence="13 19" id="KW-0456">Lyase</keyword>
<evidence type="ECO:0000256" key="9">
    <source>
        <dbReference type="ARBA" id="ARBA00022968"/>
    </source>
</evidence>
<dbReference type="Proteomes" id="UP000251960">
    <property type="component" value="Chromosome 8"/>
</dbReference>
<keyword evidence="12" id="KW-0472">Membrane</keyword>
<keyword evidence="6" id="KW-0256">Endoplasmic reticulum</keyword>
<evidence type="ECO:0000256" key="3">
    <source>
        <dbReference type="ARBA" id="ARBA00004760"/>
    </source>
</evidence>
<evidence type="ECO:0000256" key="8">
    <source>
        <dbReference type="ARBA" id="ARBA00022919"/>
    </source>
</evidence>
<dbReference type="SUPFAM" id="SSF53383">
    <property type="entry name" value="PLP-dependent transferases"/>
    <property type="match status" value="1"/>
</dbReference>
<dbReference type="GO" id="GO:0019752">
    <property type="term" value="P:carboxylic acid metabolic process"/>
    <property type="evidence" value="ECO:0007669"/>
    <property type="project" value="InterPro"/>
</dbReference>
<comment type="subcellular location">
    <subcellularLocation>
        <location evidence="2">Endoplasmic reticulum membrane</location>
        <topology evidence="2">Single-pass type III membrane protein</topology>
    </subcellularLocation>
</comment>
<feature type="modified residue" description="N6-(pyridoxal phosphate)lysine" evidence="18">
    <location>
        <position position="338"/>
    </location>
</feature>
<protein>
    <recommendedName>
        <fullName evidence="17">Sphingosine-1-phosphate lyase</fullName>
        <ecNumber evidence="15">4.1.2.27</ecNumber>
    </recommendedName>
    <alternativeName>
        <fullName evidence="16">Sphingosine-1-phosphate aldolase</fullName>
    </alternativeName>
</protein>
<evidence type="ECO:0000256" key="1">
    <source>
        <dbReference type="ARBA" id="ARBA00001933"/>
    </source>
</evidence>
<dbReference type="PANTHER" id="PTHR42735">
    <property type="match status" value="1"/>
</dbReference>
<dbReference type="InterPro" id="IPR015424">
    <property type="entry name" value="PyrdxlP-dep_Trfase"/>
</dbReference>
<evidence type="ECO:0000313" key="21">
    <source>
        <dbReference type="Proteomes" id="UP000251960"/>
    </source>
</evidence>
<keyword evidence="10" id="KW-1133">Transmembrane helix</keyword>
<dbReference type="InterPro" id="IPR015421">
    <property type="entry name" value="PyrdxlP-dep_Trfase_major"/>
</dbReference>
<evidence type="ECO:0000256" key="5">
    <source>
        <dbReference type="ARBA" id="ARBA00022692"/>
    </source>
</evidence>
<comment type="caution">
    <text evidence="20">The sequence shown here is derived from an EMBL/GenBank/DDBJ whole genome shotgun (WGS) entry which is preliminary data.</text>
</comment>
<keyword evidence="7 18" id="KW-0663">Pyridoxal phosphate</keyword>
<dbReference type="EC" id="4.1.2.27" evidence="15"/>
<evidence type="ECO:0000256" key="19">
    <source>
        <dbReference type="RuleBase" id="RU000382"/>
    </source>
</evidence>
<comment type="pathway">
    <text evidence="3">Lipid metabolism; sphingolipid metabolism.</text>
</comment>
<dbReference type="InterPro" id="IPR050477">
    <property type="entry name" value="GrpII_AminoAcid_Decarb"/>
</dbReference>
<comment type="pathway">
    <text evidence="4">Sphingolipid metabolism.</text>
</comment>
<evidence type="ECO:0000256" key="13">
    <source>
        <dbReference type="ARBA" id="ARBA00023239"/>
    </source>
</evidence>
<evidence type="ECO:0000256" key="6">
    <source>
        <dbReference type="ARBA" id="ARBA00022824"/>
    </source>
</evidence>
<dbReference type="Gene3D" id="3.90.1150.10">
    <property type="entry name" value="Aspartate Aminotransferase, domain 1"/>
    <property type="match status" value="1"/>
</dbReference>
<keyword evidence="8" id="KW-0746">Sphingolipid metabolism</keyword>
<evidence type="ECO:0000256" key="15">
    <source>
        <dbReference type="ARBA" id="ARBA00038965"/>
    </source>
</evidence>
<evidence type="ECO:0000256" key="17">
    <source>
        <dbReference type="ARBA" id="ARBA00067991"/>
    </source>
</evidence>
<dbReference type="AlphaFoldDB" id="A0A3L6DPJ3"/>
<sequence length="557" mass="59981">MEAAAELALRLRAAANDRLAHYEPLALVAAPLLALLVARTLHATASAVADRGLIAIAIAAVKLLPGVSGYIAAEKKKVVDKMQSGGAKNNRRAELPTIGLAEQVIEELETLKAKDVDWQGKCSGTVYIAGSESEGHFQLINKAYSMFSHTNPLHQDVFKSVANMEAEVVAMTAALLGSKEKSSGGQICGNMTSGGTESILLAVKTSRDYMRSKKGITRPEMIIAESAHSAYDKAAQYFNIKVRRVPVNKEFLADVKGFKRCINGNTIMMVGSAPGFPHGLIDPIEELGELASRYDICLHVDLCLGGFVLPFAHKLGYPIPPFDFSVKGVTSISSDVHKYGLAPKGTSIVLYRNHEIRKLSRYEHVGNIFKNGLEKLDMLPLSVEVVLVTEWTGGLYVSPTIAGSRPGGLIAGAWAAMMSLGLNGYLDSTSRIMDVSKKIQRGIGEIPGLFVIGKPDMTVVAFGSDVVDIFEVNDIMSSKGWHLNALQRPNSLHICVTLQHTTVYDQFLKDLQDSVNTVKANPGPISGGKAPIYGAAGKMPDRGTVRELLVEFMDSSC</sequence>
<accession>A0A3L6DPJ3</accession>